<comment type="caution">
    <text evidence="2">The sequence shown here is derived from an EMBL/GenBank/DDBJ whole genome shotgun (WGS) entry which is preliminary data.</text>
</comment>
<dbReference type="Pfam" id="PF00583">
    <property type="entry name" value="Acetyltransf_1"/>
    <property type="match status" value="1"/>
</dbReference>
<dbReference type="GO" id="GO:0016747">
    <property type="term" value="F:acyltransferase activity, transferring groups other than amino-acyl groups"/>
    <property type="evidence" value="ECO:0007669"/>
    <property type="project" value="InterPro"/>
</dbReference>
<dbReference type="PROSITE" id="PS51186">
    <property type="entry name" value="GNAT"/>
    <property type="match status" value="1"/>
</dbReference>
<dbReference type="SUPFAM" id="SSF55729">
    <property type="entry name" value="Acyl-CoA N-acyltransferases (Nat)"/>
    <property type="match status" value="1"/>
</dbReference>
<dbReference type="AlphaFoldDB" id="A0AAE3EE74"/>
<accession>A0AAE3EE74</accession>
<reference evidence="2" key="1">
    <citation type="submission" date="2021-10" db="EMBL/GenBank/DDBJ databases">
        <title>Anaerobic single-cell dispensing facilitates the cultivation of human gut bacteria.</title>
        <authorList>
            <person name="Afrizal A."/>
        </authorList>
    </citation>
    <scope>NUCLEOTIDE SEQUENCE</scope>
    <source>
        <strain evidence="2">CLA-AA-H215</strain>
    </source>
</reference>
<dbReference type="Proteomes" id="UP001198182">
    <property type="component" value="Unassembled WGS sequence"/>
</dbReference>
<dbReference type="EMBL" id="JAJEQR010000070">
    <property type="protein sequence ID" value="MCC2232490.1"/>
    <property type="molecule type" value="Genomic_DNA"/>
</dbReference>
<proteinExistence type="predicted"/>
<gene>
    <name evidence="2" type="ORF">LKD81_16085</name>
</gene>
<organism evidence="2 3">
    <name type="scientific">Hominifimenecus microfluidus</name>
    <dbReference type="NCBI Taxonomy" id="2885348"/>
    <lineage>
        <taxon>Bacteria</taxon>
        <taxon>Bacillati</taxon>
        <taxon>Bacillota</taxon>
        <taxon>Clostridia</taxon>
        <taxon>Lachnospirales</taxon>
        <taxon>Lachnospiraceae</taxon>
        <taxon>Hominifimenecus</taxon>
    </lineage>
</organism>
<name>A0AAE3EE74_9FIRM</name>
<dbReference type="CDD" id="cd04301">
    <property type="entry name" value="NAT_SF"/>
    <property type="match status" value="1"/>
</dbReference>
<dbReference type="Gene3D" id="3.40.630.30">
    <property type="match status" value="1"/>
</dbReference>
<evidence type="ECO:0000313" key="3">
    <source>
        <dbReference type="Proteomes" id="UP001198182"/>
    </source>
</evidence>
<evidence type="ECO:0000259" key="1">
    <source>
        <dbReference type="PROSITE" id="PS51186"/>
    </source>
</evidence>
<sequence length="199" mass="23794">MQSERRKNKGDESVCRVLNEEEMCRIYHEYLPRDFAADEIKPLVLMLDMLHNGTYEPLGLYLEGQLCGYAFFIRKEDWLLLDYYVILPEWRNQGIGGIFLKKFKEFFRDCAGILLEVERPEMAEDEQERTIRVHRIRFYQRNGVQLTGLKVRLFGVPFYIMVMPLLENPKEALWKEELDLLYHAMLPGALYRENVEWDC</sequence>
<keyword evidence="3" id="KW-1185">Reference proteome</keyword>
<dbReference type="InterPro" id="IPR000182">
    <property type="entry name" value="GNAT_dom"/>
</dbReference>
<evidence type="ECO:0000313" key="2">
    <source>
        <dbReference type="EMBL" id="MCC2232490.1"/>
    </source>
</evidence>
<protein>
    <submittedName>
        <fullName evidence="2">GNAT family N-acetyltransferase</fullName>
    </submittedName>
</protein>
<feature type="domain" description="N-acetyltransferase" evidence="1">
    <location>
        <begin position="13"/>
        <end position="166"/>
    </location>
</feature>
<dbReference type="RefSeq" id="WP_308454895.1">
    <property type="nucleotide sequence ID" value="NZ_JAJEQR010000070.1"/>
</dbReference>
<dbReference type="InterPro" id="IPR016181">
    <property type="entry name" value="Acyl_CoA_acyltransferase"/>
</dbReference>